<dbReference type="RefSeq" id="XP_069207614.1">
    <property type="nucleotide sequence ID" value="XM_069355543.1"/>
</dbReference>
<accession>A0ABR3PYU6</accession>
<comment type="caution">
    <text evidence="1">The sequence shown here is derived from an EMBL/GenBank/DDBJ whole genome shotgun (WGS) entry which is preliminary data.</text>
</comment>
<gene>
    <name evidence="1" type="ORF">Q8F55_007103</name>
</gene>
<evidence type="ECO:0000313" key="2">
    <source>
        <dbReference type="Proteomes" id="UP001565368"/>
    </source>
</evidence>
<evidence type="ECO:0000313" key="1">
    <source>
        <dbReference type="EMBL" id="KAL1407670.1"/>
    </source>
</evidence>
<sequence>MLALAPARALRTPLARALSTSPPRALGFSGTLPLTGALSTLVLYVRPPVVEARTDGFELPLDADAASSVLSTAYPPGEDAAARELRIPDFALTPDPVAAGVLAAVGARLGKRVGAAAFRLNALGEGGALSKRKDEEGEGHLGTLTVALPAQFVGGALVASDGAETASFDFGAAGQGKALAWAFHPRGADYEVRPVDKGTLVSVSYKVFEAK</sequence>
<proteinExistence type="predicted"/>
<dbReference type="Proteomes" id="UP001565368">
    <property type="component" value="Unassembled WGS sequence"/>
</dbReference>
<keyword evidence="2" id="KW-1185">Reference proteome</keyword>
<name>A0ABR3PYU6_9TREE</name>
<dbReference type="GeneID" id="95988146"/>
<protein>
    <submittedName>
        <fullName evidence="1">Uncharacterized protein</fullName>
    </submittedName>
</protein>
<organism evidence="1 2">
    <name type="scientific">Vanrija albida</name>
    <dbReference type="NCBI Taxonomy" id="181172"/>
    <lineage>
        <taxon>Eukaryota</taxon>
        <taxon>Fungi</taxon>
        <taxon>Dikarya</taxon>
        <taxon>Basidiomycota</taxon>
        <taxon>Agaricomycotina</taxon>
        <taxon>Tremellomycetes</taxon>
        <taxon>Trichosporonales</taxon>
        <taxon>Trichosporonaceae</taxon>
        <taxon>Vanrija</taxon>
    </lineage>
</organism>
<dbReference type="EMBL" id="JBBXJM010000005">
    <property type="protein sequence ID" value="KAL1407670.1"/>
    <property type="molecule type" value="Genomic_DNA"/>
</dbReference>
<reference evidence="1 2" key="1">
    <citation type="submission" date="2023-08" db="EMBL/GenBank/DDBJ databases">
        <title>Annotated Genome Sequence of Vanrija albida AlHP1.</title>
        <authorList>
            <person name="Herzog R."/>
        </authorList>
    </citation>
    <scope>NUCLEOTIDE SEQUENCE [LARGE SCALE GENOMIC DNA]</scope>
    <source>
        <strain evidence="1 2">AlHP1</strain>
    </source>
</reference>